<feature type="compositionally biased region" description="Basic residues" evidence="1">
    <location>
        <begin position="727"/>
        <end position="738"/>
    </location>
</feature>
<feature type="compositionally biased region" description="Basic and acidic residues" evidence="1">
    <location>
        <begin position="949"/>
        <end position="958"/>
    </location>
</feature>
<evidence type="ECO:0000313" key="2">
    <source>
        <dbReference type="EMBL" id="CAG8950304.1"/>
    </source>
</evidence>
<feature type="region of interest" description="Disordered" evidence="1">
    <location>
        <begin position="394"/>
        <end position="414"/>
    </location>
</feature>
<reference evidence="2" key="1">
    <citation type="submission" date="2021-07" db="EMBL/GenBank/DDBJ databases">
        <authorList>
            <person name="Durling M."/>
        </authorList>
    </citation>
    <scope>NUCLEOTIDE SEQUENCE</scope>
</reference>
<dbReference type="OrthoDB" id="3557174at2759"/>
<feature type="compositionally biased region" description="Low complexity" evidence="1">
    <location>
        <begin position="1222"/>
        <end position="1235"/>
    </location>
</feature>
<comment type="caution">
    <text evidence="2">The sequence shown here is derived from an EMBL/GenBank/DDBJ whole genome shotgun (WGS) entry which is preliminary data.</text>
</comment>
<dbReference type="Proteomes" id="UP000696280">
    <property type="component" value="Unassembled WGS sequence"/>
</dbReference>
<feature type="compositionally biased region" description="Basic and acidic residues" evidence="1">
    <location>
        <begin position="1363"/>
        <end position="1375"/>
    </location>
</feature>
<feature type="compositionally biased region" description="Basic and acidic residues" evidence="1">
    <location>
        <begin position="469"/>
        <end position="480"/>
    </location>
</feature>
<keyword evidence="3" id="KW-1185">Reference proteome</keyword>
<feature type="compositionally biased region" description="Polar residues" evidence="1">
    <location>
        <begin position="767"/>
        <end position="787"/>
    </location>
</feature>
<feature type="region of interest" description="Disordered" evidence="1">
    <location>
        <begin position="433"/>
        <end position="552"/>
    </location>
</feature>
<dbReference type="EMBL" id="CAJVRL010000037">
    <property type="protein sequence ID" value="CAG8950304.1"/>
    <property type="molecule type" value="Genomic_DNA"/>
</dbReference>
<feature type="compositionally biased region" description="Polar residues" evidence="1">
    <location>
        <begin position="619"/>
        <end position="631"/>
    </location>
</feature>
<feature type="region of interest" description="Disordered" evidence="1">
    <location>
        <begin position="586"/>
        <end position="1262"/>
    </location>
</feature>
<name>A0A9N9KN03_9HELO</name>
<feature type="compositionally biased region" description="Basic and acidic residues" evidence="1">
    <location>
        <begin position="910"/>
        <end position="924"/>
    </location>
</feature>
<feature type="region of interest" description="Disordered" evidence="1">
    <location>
        <begin position="1357"/>
        <end position="1387"/>
    </location>
</feature>
<accession>A0A9N9KN03</accession>
<feature type="compositionally biased region" description="Basic and acidic residues" evidence="1">
    <location>
        <begin position="1066"/>
        <end position="1084"/>
    </location>
</feature>
<evidence type="ECO:0000256" key="1">
    <source>
        <dbReference type="SAM" id="MobiDB-lite"/>
    </source>
</evidence>
<evidence type="ECO:0000313" key="3">
    <source>
        <dbReference type="Proteomes" id="UP000696280"/>
    </source>
</evidence>
<feature type="compositionally biased region" description="Polar residues" evidence="1">
    <location>
        <begin position="1167"/>
        <end position="1177"/>
    </location>
</feature>
<proteinExistence type="predicted"/>
<feature type="compositionally biased region" description="Acidic residues" evidence="1">
    <location>
        <begin position="705"/>
        <end position="720"/>
    </location>
</feature>
<organism evidence="2 3">
    <name type="scientific">Hymenoscyphus fraxineus</name>
    <dbReference type="NCBI Taxonomy" id="746836"/>
    <lineage>
        <taxon>Eukaryota</taxon>
        <taxon>Fungi</taxon>
        <taxon>Dikarya</taxon>
        <taxon>Ascomycota</taxon>
        <taxon>Pezizomycotina</taxon>
        <taxon>Leotiomycetes</taxon>
        <taxon>Helotiales</taxon>
        <taxon>Helotiaceae</taxon>
        <taxon>Hymenoscyphus</taxon>
    </lineage>
</organism>
<feature type="compositionally biased region" description="Basic residues" evidence="1">
    <location>
        <begin position="601"/>
        <end position="613"/>
    </location>
</feature>
<sequence length="1587" mass="173477">MPPKRTKKVPIFAKEPVVTIQKAFNTLSQHLRGCGEEDAQNKVISLPNAAVGVRELLAAHRRKNTSIEGQYVDDLVSALDDGSEDVCSRLDTTVFVVLVEAILQTDYCMQCERGLFLLATSLHKDNLSDERERVKKRKEAIGSQCLNLLFGNFVDTDGPPELRKWLLKGCKSNLDLLGVGPDRTREGLGQMLKTEENEIVRCLAGKVIDIIRSSGTVALQTLWPKGTSSESIKKFPRSSQDGWSQKFQDYIDETANEKRTPTQMLYFATDCYLKPDFELGRSGHSLIVTVDFDFLTVHVSSSDQLHDRILQIPIHSISDIAIRDEAETQNGFSAIYILIGVGLLCTLNGKKADVSSVRLRGPPEFAETLIADVAGVATFNGKMNDTMDCTEFDTDDTNNHILPTGRSTQEEPMIGSDIDSVDINSHEQMTNFDGDSIEEDLDHAPPENTQITRSPKEPKETRGVSVAKNNDDARLDRQEVAVRSQSQGPTKFSKRGPFPSKPQDRAEEPAAVSNTKLATKSKPKTDMQGKVASRVKNSEAVGKGKPSAKYPAHDVIEDRAVASNAKPGAKSVVNLKLNKRAQLKADVDNKFPSTKSQPAPIRRKSVTKTKSKAKAPITQPVSKTRQSQPQVENEAAKLGGVPSPAIDSVDFDISDEHNFSTPKTFQQVKFPHQKNGSSHANGERSQGQMQKMNSKILTGSKDNAQQDEYDLPTASDDEDSVISSIRNRPKNPKSKRGVVKYQGAEKTKAKKALSQKKVSPQDKLPSKSKSAISGIQEKASITKSSQLRKVDEEKELQAPPPRNNPPRSSQAAKESSNLPKNPRASKIPVPSGKHEKSPVPQSEAPDNVENEHQGKKPAPAKRKTWGVIAKWAEDDHEVPQAEVEGGDYATQVSPTPPLQEAGKPGVPRELSFEQVERERTEKNSKPASKGHAKKADADNLSLPIPPLDDNARSEDSPEAKGGPQAEKVVDEDSEEPFGDPMKGLEGQGAVGETLEAPMNDKIISPMESNMADGTFSSQESRKRKAEVEGTTPSKKRRSLTQEKVRNVSPLQDLDSQTQNKKSNKSAPEHEFKKPAVPERLEADMQAKLLPESQAKPAAFRKASPYNGNANTPAANERRLPVAATGEENASTLVDDSAHRKAQIIAFNKNGPINQGRASATPKPQAGSAPQASLQKENPSSKRKLDIVEISGVESPPSKKRQSSLAQRDDDGMADVNFDDASARSSSPAPASPVVATKVARKRPTTKPSSQASRVDLNGSPMPLSFSVFNDNIGIDEKIRELSQPKHQDMSASPQSSKPEGIFGPRARIGSQNKARPSSPEKVELRYIPHQKTKNGNYQGIVGREVVEPQILADPFLEQPTAHKSSDFTERLRTEPSTKAGKTSAAPVAEKIQSIPRPQGARISKTKLGSKRTQVYVDDPEKTLVEGAVHPALEISVPSMCSDNSNSRLSSDLVRSPLQDVSGNETWNVALRPHYTNLKDAVHRVADEMIIRLASEEDRMDLLVQQYQDGGAKIVDNLVEQRTQEKKKIAEGLSARKTAMVRAYKASGRAIAKVVASTKKNPVAQFTEGWKAKQAAIREKIRKGREGV</sequence>
<gene>
    <name evidence="2" type="ORF">HYFRA_00006797</name>
</gene>
<feature type="compositionally biased region" description="Polar residues" evidence="1">
    <location>
        <begin position="674"/>
        <end position="703"/>
    </location>
</feature>
<protein>
    <submittedName>
        <fullName evidence="2">Uncharacterized protein</fullName>
    </submittedName>
</protein>
<feature type="region of interest" description="Disordered" evidence="1">
    <location>
        <begin position="1282"/>
        <end position="1322"/>
    </location>
</feature>